<accession>A0A8J9S480</accession>
<feature type="region of interest" description="Disordered" evidence="1">
    <location>
        <begin position="1"/>
        <end position="95"/>
    </location>
</feature>
<sequence length="937" mass="105687">MKRVRPSTRPLPIFRKRGVSLSPSISPSNSSSSTVYTSTKSTSPHPVHSPNNTIMPSVRTATRSGTDTRPSSTTTSTTAYSSDQGASASPSKWEGKGKRRRRWWRSITKIGWLQRVVPLAVLVRCGWFFFYLHRQVSQLPKTANSSTYLPRTTRYLPSHHENMRIRNRTWGREQSTGDLVQPFTSERNEFRESRRRDRLARTRPHAYVVDSNPAQKRFATGLLVDPWTRETLHAPASLDSALLCRDARLSPNSTVVVTNVLTQPLAAAWVLWVRKQCNVTTIVGTDSLFPNVLRTNRKWMRTLKPLMRFVPNFDFVPTSEGLLQAEIDSATDNLQWLEALRPSHILHFETTLRSFDPAVMSMSNYILFARRQSIATIRQLHNMTAHWQPQSRRPSVLHVTTSSPPESFNGHTFPLRDCDAAYPIEAVAYASLYNISVSSLKLPNLYGPLVTDYDDPLLGPNITTATDQPFIFVEDAAIAVTQALQSRPHLQLFTVSSSRTVPGLQLKQTLRSLPIGDDNHARETLTWKAHQEQPFFRDEGAEGARKFSRYSSDFVNTFGLGRDPLPCVSQCQSPLTDICASSVWDMITPMARNATDRCLYVAYVVSLSKELEELYEPEEVLDENALILCRVAFVSGKSHLVQTGVKEQIATKNNGNIPTDDELQKWNGKVQWNGWTVLWLPDHDETALTNTDYSLPVISPKMFWASSVSKAIYISSHEFAMVKDVYLVSIVRAIDRPATQAYTVKEYRPGTAIFRRLPKPAAPTRRVTLFAGEDAQAPQNALEFSELVESDLPATQIKYYSWTERFVQSAARMPSSDSRLASFPQFPYEWLTLTVLVHDLNMPASQEVRCAWLDEVLYWGGNRDSEELGLAHLIGTRKLWGHLGISGSEASDLGWLPLLDPNGEHQQHQSANVYLRVMQRQKTEPKATAVGPEDDDT</sequence>
<name>A0A8J9S480_PHATR</name>
<feature type="compositionally biased region" description="Low complexity" evidence="1">
    <location>
        <begin position="20"/>
        <end position="44"/>
    </location>
</feature>
<dbReference type="AlphaFoldDB" id="A0A8J9S480"/>
<evidence type="ECO:0000313" key="2">
    <source>
        <dbReference type="EMBL" id="CAG9279239.1"/>
    </source>
</evidence>
<evidence type="ECO:0000256" key="1">
    <source>
        <dbReference type="SAM" id="MobiDB-lite"/>
    </source>
</evidence>
<feature type="compositionally biased region" description="Polar residues" evidence="1">
    <location>
        <begin position="49"/>
        <end position="61"/>
    </location>
</feature>
<organism evidence="2">
    <name type="scientific">Phaeodactylum tricornutum</name>
    <name type="common">Diatom</name>
    <dbReference type="NCBI Taxonomy" id="2850"/>
    <lineage>
        <taxon>Eukaryota</taxon>
        <taxon>Sar</taxon>
        <taxon>Stramenopiles</taxon>
        <taxon>Ochrophyta</taxon>
        <taxon>Bacillariophyta</taxon>
        <taxon>Bacillariophyceae</taxon>
        <taxon>Bacillariophycidae</taxon>
        <taxon>Naviculales</taxon>
        <taxon>Phaeodactylaceae</taxon>
        <taxon>Phaeodactylum</taxon>
    </lineage>
</organism>
<protein>
    <submittedName>
        <fullName evidence="2">Uncharacterized protein</fullName>
    </submittedName>
</protein>
<reference evidence="2" key="1">
    <citation type="submission" date="2022-02" db="EMBL/GenBank/DDBJ databases">
        <authorList>
            <person name="Giguere J D."/>
        </authorList>
    </citation>
    <scope>NUCLEOTIDE SEQUENCE</scope>
    <source>
        <strain evidence="2">CCAP 1055/1</strain>
    </source>
</reference>
<dbReference type="EMBL" id="OU594952">
    <property type="protein sequence ID" value="CAG9279239.1"/>
    <property type="molecule type" value="Genomic_DNA"/>
</dbReference>
<dbReference type="Proteomes" id="UP000836788">
    <property type="component" value="Chromosome 11"/>
</dbReference>
<feature type="compositionally biased region" description="Low complexity" evidence="1">
    <location>
        <begin position="62"/>
        <end position="82"/>
    </location>
</feature>
<gene>
    <name evidence="2" type="ORF">PTTT1_LOCUS9454</name>
</gene>
<proteinExistence type="predicted"/>